<dbReference type="AlphaFoldDB" id="A0AAD7B7Q0"/>
<name>A0AAD7B7Q0_9AGAR</name>
<organism evidence="2 3">
    <name type="scientific">Roridomyces roridus</name>
    <dbReference type="NCBI Taxonomy" id="1738132"/>
    <lineage>
        <taxon>Eukaryota</taxon>
        <taxon>Fungi</taxon>
        <taxon>Dikarya</taxon>
        <taxon>Basidiomycota</taxon>
        <taxon>Agaricomycotina</taxon>
        <taxon>Agaricomycetes</taxon>
        <taxon>Agaricomycetidae</taxon>
        <taxon>Agaricales</taxon>
        <taxon>Marasmiineae</taxon>
        <taxon>Mycenaceae</taxon>
        <taxon>Roridomyces</taxon>
    </lineage>
</organism>
<protein>
    <submittedName>
        <fullName evidence="2">Uncharacterized protein</fullName>
    </submittedName>
</protein>
<evidence type="ECO:0000313" key="2">
    <source>
        <dbReference type="EMBL" id="KAJ7612625.1"/>
    </source>
</evidence>
<keyword evidence="3" id="KW-1185">Reference proteome</keyword>
<feature type="chain" id="PRO_5041981685" evidence="1">
    <location>
        <begin position="24"/>
        <end position="104"/>
    </location>
</feature>
<evidence type="ECO:0000313" key="3">
    <source>
        <dbReference type="Proteomes" id="UP001221142"/>
    </source>
</evidence>
<gene>
    <name evidence="2" type="ORF">FB45DRAFT_874837</name>
</gene>
<reference evidence="2" key="1">
    <citation type="submission" date="2023-03" db="EMBL/GenBank/DDBJ databases">
        <title>Massive genome expansion in bonnet fungi (Mycena s.s.) driven by repeated elements and novel gene families across ecological guilds.</title>
        <authorList>
            <consortium name="Lawrence Berkeley National Laboratory"/>
            <person name="Harder C.B."/>
            <person name="Miyauchi S."/>
            <person name="Viragh M."/>
            <person name="Kuo A."/>
            <person name="Thoen E."/>
            <person name="Andreopoulos B."/>
            <person name="Lu D."/>
            <person name="Skrede I."/>
            <person name="Drula E."/>
            <person name="Henrissat B."/>
            <person name="Morin E."/>
            <person name="Kohler A."/>
            <person name="Barry K."/>
            <person name="LaButti K."/>
            <person name="Morin E."/>
            <person name="Salamov A."/>
            <person name="Lipzen A."/>
            <person name="Mereny Z."/>
            <person name="Hegedus B."/>
            <person name="Baldrian P."/>
            <person name="Stursova M."/>
            <person name="Weitz H."/>
            <person name="Taylor A."/>
            <person name="Grigoriev I.V."/>
            <person name="Nagy L.G."/>
            <person name="Martin F."/>
            <person name="Kauserud H."/>
        </authorList>
    </citation>
    <scope>NUCLEOTIDE SEQUENCE</scope>
    <source>
        <strain evidence="2">9284</strain>
    </source>
</reference>
<sequence>MQFTISLKLVTVAILATALQANASNFVAFSGDTCNGAEGSVVSCNGDCGGFQNRHSFQVLNGNGNVVLFTNDDCTGESFNFGTEGSGECINVNVGTSVNSFVCS</sequence>
<feature type="signal peptide" evidence="1">
    <location>
        <begin position="1"/>
        <end position="23"/>
    </location>
</feature>
<dbReference type="Proteomes" id="UP001221142">
    <property type="component" value="Unassembled WGS sequence"/>
</dbReference>
<accession>A0AAD7B7Q0</accession>
<dbReference type="EMBL" id="JARKIF010000030">
    <property type="protein sequence ID" value="KAJ7612625.1"/>
    <property type="molecule type" value="Genomic_DNA"/>
</dbReference>
<proteinExistence type="predicted"/>
<keyword evidence="1" id="KW-0732">Signal</keyword>
<evidence type="ECO:0000256" key="1">
    <source>
        <dbReference type="SAM" id="SignalP"/>
    </source>
</evidence>
<comment type="caution">
    <text evidence="2">The sequence shown here is derived from an EMBL/GenBank/DDBJ whole genome shotgun (WGS) entry which is preliminary data.</text>
</comment>